<dbReference type="PANTHER" id="PTHR45947">
    <property type="entry name" value="SULFOQUINOVOSYL TRANSFERASE SQD2"/>
    <property type="match status" value="1"/>
</dbReference>
<dbReference type="InterPro" id="IPR050194">
    <property type="entry name" value="Glycosyltransferase_grp1"/>
</dbReference>
<reference evidence="4 5" key="1">
    <citation type="submission" date="2016-01" db="EMBL/GenBank/DDBJ databases">
        <authorList>
            <person name="Mitreva M."/>
            <person name="Pepin K.H."/>
            <person name="Mihindukulasuriya K.A."/>
            <person name="Fulton R."/>
            <person name="Fronick C."/>
            <person name="O'Laughlin M."/>
            <person name="Miner T."/>
            <person name="Herter B."/>
            <person name="Rosa B.A."/>
            <person name="Cordes M."/>
            <person name="Tomlinson C."/>
            <person name="Wollam A."/>
            <person name="Palsikar V.B."/>
            <person name="Mardis E.R."/>
            <person name="Wilson R.K."/>
        </authorList>
    </citation>
    <scope>NUCLEOTIDE SEQUENCE [LARGE SCALE GENOMIC DNA]</scope>
    <source>
        <strain evidence="4 5">KA00071</strain>
    </source>
</reference>
<proteinExistence type="predicted"/>
<dbReference type="PANTHER" id="PTHR45947:SF3">
    <property type="entry name" value="SULFOQUINOVOSYL TRANSFERASE SQD2"/>
    <property type="match status" value="1"/>
</dbReference>
<dbReference type="EMBL" id="LSDB01000020">
    <property type="protein sequence ID" value="KXB58210.1"/>
    <property type="molecule type" value="Genomic_DNA"/>
</dbReference>
<evidence type="ECO:0000313" key="5">
    <source>
        <dbReference type="Proteomes" id="UP000070467"/>
    </source>
</evidence>
<dbReference type="Pfam" id="PF00534">
    <property type="entry name" value="Glycos_transf_1"/>
    <property type="match status" value="1"/>
</dbReference>
<feature type="domain" description="Glycosyltransferase subfamily 4-like N-terminal" evidence="3">
    <location>
        <begin position="14"/>
        <end position="140"/>
    </location>
</feature>
<dbReference type="InterPro" id="IPR001296">
    <property type="entry name" value="Glyco_trans_1"/>
</dbReference>
<evidence type="ECO:0000256" key="1">
    <source>
        <dbReference type="SAM" id="Coils"/>
    </source>
</evidence>
<name>A0ABR5TPH3_9BACL</name>
<organism evidence="4 5">
    <name type="scientific">Gemelliphila asaccharolytica</name>
    <dbReference type="NCBI Taxonomy" id="502393"/>
    <lineage>
        <taxon>Bacteria</taxon>
        <taxon>Bacillati</taxon>
        <taxon>Bacillota</taxon>
        <taxon>Bacilli</taxon>
        <taxon>Bacillales</taxon>
        <taxon>Gemellaceae</taxon>
        <taxon>Gemelliphila</taxon>
    </lineage>
</organism>
<sequence length="373" mass="43256">MTIKVLNIGMSKNPGGVENLVLNYYLNINRKEFTFDFVDIYGEGIAFSEKYKNLGSEIYTLPNFKKNTILFSKKFLKLVKEKNYDVIHIHMQSAANILVVLLSMFSKNSKVICHSHSTSTPKGILRKILDYVNKYIIRKLNVEKFACGKKAGIWMFGNKFEEKNIIYNAIDYDKYKFSQDKKRLIQKEYNIKNSDFILGFVGRFGDEKNVFFLIEILKKLNEENSEGDYKLLTIGGGDLKENFLKEIKKLNLTDSYIDVGIVNDTSLYYNIMDVFLLPSFFEGVPVVAVESQSNGLETLLSSNISREIKISNRAKFLSIDSVDKWVENIKKIEKNYDREENILKEYKLEFASKMLEQKYKDIVQKQKVGDKNC</sequence>
<protein>
    <submittedName>
        <fullName evidence="4">Glycosyltransferase, group 1 family protein</fullName>
    </submittedName>
</protein>
<comment type="caution">
    <text evidence="4">The sequence shown here is derived from an EMBL/GenBank/DDBJ whole genome shotgun (WGS) entry which is preliminary data.</text>
</comment>
<dbReference type="InterPro" id="IPR028098">
    <property type="entry name" value="Glyco_trans_4-like_N"/>
</dbReference>
<dbReference type="Proteomes" id="UP000070467">
    <property type="component" value="Unassembled WGS sequence"/>
</dbReference>
<keyword evidence="5" id="KW-1185">Reference proteome</keyword>
<dbReference type="Pfam" id="PF13439">
    <property type="entry name" value="Glyco_transf_4"/>
    <property type="match status" value="1"/>
</dbReference>
<feature type="domain" description="Glycosyl transferase family 1" evidence="2">
    <location>
        <begin position="183"/>
        <end position="342"/>
    </location>
</feature>
<feature type="coiled-coil region" evidence="1">
    <location>
        <begin position="322"/>
        <end position="349"/>
    </location>
</feature>
<evidence type="ECO:0000259" key="2">
    <source>
        <dbReference type="Pfam" id="PF00534"/>
    </source>
</evidence>
<evidence type="ECO:0000259" key="3">
    <source>
        <dbReference type="Pfam" id="PF13439"/>
    </source>
</evidence>
<dbReference type="Gene3D" id="3.40.50.2000">
    <property type="entry name" value="Glycogen Phosphorylase B"/>
    <property type="match status" value="2"/>
</dbReference>
<dbReference type="RefSeq" id="WP_066129894.1">
    <property type="nucleotide sequence ID" value="NZ_KQ959873.1"/>
</dbReference>
<accession>A0ABR5TPH3</accession>
<dbReference type="SUPFAM" id="SSF53756">
    <property type="entry name" value="UDP-Glycosyltransferase/glycogen phosphorylase"/>
    <property type="match status" value="1"/>
</dbReference>
<gene>
    <name evidence="4" type="ORF">HMPREF1871_00598</name>
</gene>
<keyword evidence="1" id="KW-0175">Coiled coil</keyword>
<evidence type="ECO:0000313" key="4">
    <source>
        <dbReference type="EMBL" id="KXB58210.1"/>
    </source>
</evidence>